<dbReference type="Gene3D" id="3.30.9.100">
    <property type="match status" value="1"/>
</dbReference>
<dbReference type="PATRIC" id="fig|188932.3.peg.1919"/>
<dbReference type="InterPro" id="IPR050816">
    <property type="entry name" value="Flavin-dep_Halogenase_NPB"/>
</dbReference>
<feature type="domain" description="FAD-binding" evidence="1">
    <location>
        <begin position="6"/>
        <end position="315"/>
    </location>
</feature>
<sequence>MINTFDTDVLIVGGGPAGASAALSILKFSDLSVTIVEQSDLNSQRIGEQVSSSIFDLLDYLGLDKSDFGDDCFLPGYSSNAAWGSSQITERHSISSTHIDSYQINRSTFDLTLLSKASDKGAVILPDTRCTAYQAQEEGWQVDINHQTEGKFIVNSSYLIDATGRQSHLARHLEANITKDDELVAVGAFLEFQEEQDLAQDFFLETVEDGWWYYAVLPGKKIVLSLFTDADNAKKKQINKIENWTALLLATVHVKHKVSGTVAFEKPWVKNAYSHFTDTTKIKNFIAIGDAACSFDPISSMGIGFAMSSACNGALAIINQDEDANSINNYNEGLKKIYNDYTSTKSQYYKEEKRWPDAMFWRNRKVGV</sequence>
<name>A0A127VBY9_9SPHI</name>
<dbReference type="AlphaFoldDB" id="A0A127VBY9"/>
<evidence type="ECO:0000313" key="3">
    <source>
        <dbReference type="Proteomes" id="UP000071561"/>
    </source>
</evidence>
<dbReference type="EMBL" id="CP014504">
    <property type="protein sequence ID" value="AMP98747.1"/>
    <property type="molecule type" value="Genomic_DNA"/>
</dbReference>
<dbReference type="SUPFAM" id="SSF51905">
    <property type="entry name" value="FAD/NAD(P)-binding domain"/>
    <property type="match status" value="1"/>
</dbReference>
<dbReference type="PRINTS" id="PR00420">
    <property type="entry name" value="RNGMNOXGNASE"/>
</dbReference>
<keyword evidence="3" id="KW-1185">Reference proteome</keyword>
<dbReference type="KEGG" id="pcm:AY601_1838"/>
<organism evidence="2 3">
    <name type="scientific">Pedobacter cryoconitis</name>
    <dbReference type="NCBI Taxonomy" id="188932"/>
    <lineage>
        <taxon>Bacteria</taxon>
        <taxon>Pseudomonadati</taxon>
        <taxon>Bacteroidota</taxon>
        <taxon>Sphingobacteriia</taxon>
        <taxon>Sphingobacteriales</taxon>
        <taxon>Sphingobacteriaceae</taxon>
        <taxon>Pedobacter</taxon>
    </lineage>
</organism>
<evidence type="ECO:0000259" key="1">
    <source>
        <dbReference type="Pfam" id="PF01494"/>
    </source>
</evidence>
<dbReference type="RefSeq" id="WP_068399560.1">
    <property type="nucleotide sequence ID" value="NZ_CP014504.1"/>
</dbReference>
<evidence type="ECO:0000313" key="2">
    <source>
        <dbReference type="EMBL" id="AMP98747.1"/>
    </source>
</evidence>
<proteinExistence type="predicted"/>
<dbReference type="PANTHER" id="PTHR43747">
    <property type="entry name" value="FAD-BINDING PROTEIN"/>
    <property type="match status" value="1"/>
</dbReference>
<gene>
    <name evidence="2" type="ORF">AY601_1838</name>
</gene>
<accession>A0A127VBY9</accession>
<dbReference type="InterPro" id="IPR036188">
    <property type="entry name" value="FAD/NAD-bd_sf"/>
</dbReference>
<dbReference type="PANTHER" id="PTHR43747:SF1">
    <property type="entry name" value="SLR1998 PROTEIN"/>
    <property type="match status" value="1"/>
</dbReference>
<dbReference type="OrthoDB" id="9806565at2"/>
<dbReference type="Gene3D" id="3.50.50.60">
    <property type="entry name" value="FAD/NAD(P)-binding domain"/>
    <property type="match status" value="1"/>
</dbReference>
<dbReference type="NCBIfam" id="NF038171">
    <property type="entry name" value="maturase_LodB"/>
    <property type="match status" value="1"/>
</dbReference>
<dbReference type="GO" id="GO:0071949">
    <property type="term" value="F:FAD binding"/>
    <property type="evidence" value="ECO:0007669"/>
    <property type="project" value="InterPro"/>
</dbReference>
<dbReference type="Proteomes" id="UP000071561">
    <property type="component" value="Chromosome"/>
</dbReference>
<protein>
    <submittedName>
        <fullName evidence="2">Flavin-dependent dehydrogenase</fullName>
    </submittedName>
</protein>
<dbReference type="InterPro" id="IPR002938">
    <property type="entry name" value="FAD-bd"/>
</dbReference>
<dbReference type="Pfam" id="PF01494">
    <property type="entry name" value="FAD_binding_3"/>
    <property type="match status" value="1"/>
</dbReference>
<reference evidence="2 3" key="1">
    <citation type="submission" date="2016-03" db="EMBL/GenBank/DDBJ databases">
        <title>Complete genome sequence of Pedobacter cryoconitis PAMC 27485.</title>
        <authorList>
            <person name="Lee J."/>
            <person name="Kim O.-S."/>
        </authorList>
    </citation>
    <scope>NUCLEOTIDE SEQUENCE [LARGE SCALE GENOMIC DNA]</scope>
    <source>
        <strain evidence="2 3">PAMC 27485</strain>
    </source>
</reference>